<dbReference type="InterPro" id="IPR006224">
    <property type="entry name" value="PsdUridine_synth_RluA-like_CS"/>
</dbReference>
<dbReference type="InterPro" id="IPR020103">
    <property type="entry name" value="PsdUridine_synth_cat_dom_sf"/>
</dbReference>
<dbReference type="HOGENOM" id="CLU_016902_4_4_7"/>
<feature type="domain" description="Pseudouridine synthase RsuA/RluA-like" evidence="5">
    <location>
        <begin position="148"/>
        <end position="311"/>
    </location>
</feature>
<evidence type="ECO:0000256" key="4">
    <source>
        <dbReference type="SAM" id="MobiDB-lite"/>
    </source>
</evidence>
<dbReference type="CDD" id="cd02869">
    <property type="entry name" value="PseudoU_synth_RluA_like"/>
    <property type="match status" value="1"/>
</dbReference>
<dbReference type="CDD" id="cd00165">
    <property type="entry name" value="S4"/>
    <property type="match status" value="1"/>
</dbReference>
<keyword evidence="2" id="KW-0413">Isomerase</keyword>
<gene>
    <name evidence="6" type="ordered locus">sce6481</name>
</gene>
<comment type="similarity">
    <text evidence="1">Belongs to the pseudouridine synthase RluA family.</text>
</comment>
<reference evidence="6 7" key="1">
    <citation type="journal article" date="2007" name="Nat. Biotechnol.">
        <title>Complete genome sequence of the myxobacterium Sorangium cellulosum.</title>
        <authorList>
            <person name="Schneiker S."/>
            <person name="Perlova O."/>
            <person name="Kaiser O."/>
            <person name="Gerth K."/>
            <person name="Alici A."/>
            <person name="Altmeyer M.O."/>
            <person name="Bartels D."/>
            <person name="Bekel T."/>
            <person name="Beyer S."/>
            <person name="Bode E."/>
            <person name="Bode H.B."/>
            <person name="Bolten C.J."/>
            <person name="Choudhuri J.V."/>
            <person name="Doss S."/>
            <person name="Elnakady Y.A."/>
            <person name="Frank B."/>
            <person name="Gaigalat L."/>
            <person name="Goesmann A."/>
            <person name="Groeger C."/>
            <person name="Gross F."/>
            <person name="Jelsbak L."/>
            <person name="Jelsbak L."/>
            <person name="Kalinowski J."/>
            <person name="Kegler C."/>
            <person name="Knauber T."/>
            <person name="Konietzny S."/>
            <person name="Kopp M."/>
            <person name="Krause L."/>
            <person name="Krug D."/>
            <person name="Linke B."/>
            <person name="Mahmud T."/>
            <person name="Martinez-Arias R."/>
            <person name="McHardy A.C."/>
            <person name="Merai M."/>
            <person name="Meyer F."/>
            <person name="Mormann S."/>
            <person name="Munoz-Dorado J."/>
            <person name="Perez J."/>
            <person name="Pradella S."/>
            <person name="Rachid S."/>
            <person name="Raddatz G."/>
            <person name="Rosenau F."/>
            <person name="Rueckert C."/>
            <person name="Sasse F."/>
            <person name="Scharfe M."/>
            <person name="Schuster S.C."/>
            <person name="Suen G."/>
            <person name="Treuner-Lange A."/>
            <person name="Velicer G.J."/>
            <person name="Vorholter F.-J."/>
            <person name="Weissman K.J."/>
            <person name="Welch R.D."/>
            <person name="Wenzel S.C."/>
            <person name="Whitworth D.E."/>
            <person name="Wilhelm S."/>
            <person name="Wittmann C."/>
            <person name="Bloecker H."/>
            <person name="Puehler A."/>
            <person name="Mueller R."/>
        </authorList>
    </citation>
    <scope>NUCLEOTIDE SEQUENCE [LARGE SCALE GENOMIC DNA]</scope>
    <source>
        <strain evidence="7">So ce56</strain>
    </source>
</reference>
<dbReference type="Proteomes" id="UP000002139">
    <property type="component" value="Chromosome"/>
</dbReference>
<evidence type="ECO:0000259" key="5">
    <source>
        <dbReference type="Pfam" id="PF00849"/>
    </source>
</evidence>
<proteinExistence type="inferred from homology"/>
<dbReference type="PROSITE" id="PS50889">
    <property type="entry name" value="S4"/>
    <property type="match status" value="1"/>
</dbReference>
<dbReference type="GO" id="GO:0000455">
    <property type="term" value="P:enzyme-directed rRNA pseudouridine synthesis"/>
    <property type="evidence" value="ECO:0007669"/>
    <property type="project" value="TreeGrafter"/>
</dbReference>
<dbReference type="Gene3D" id="3.30.2350.10">
    <property type="entry name" value="Pseudouridine synthase"/>
    <property type="match status" value="1"/>
</dbReference>
<dbReference type="Gene3D" id="3.10.290.10">
    <property type="entry name" value="RNA-binding S4 domain"/>
    <property type="match status" value="1"/>
</dbReference>
<evidence type="ECO:0000256" key="3">
    <source>
        <dbReference type="PROSITE-ProRule" id="PRU00182"/>
    </source>
</evidence>
<evidence type="ECO:0000313" key="6">
    <source>
        <dbReference type="EMBL" id="CAN96650.1"/>
    </source>
</evidence>
<feature type="compositionally biased region" description="Basic and acidic residues" evidence="4">
    <location>
        <begin position="27"/>
        <end position="38"/>
    </location>
</feature>
<keyword evidence="3" id="KW-0694">RNA-binding</keyword>
<dbReference type="InterPro" id="IPR050188">
    <property type="entry name" value="RluA_PseudoU_synthase"/>
</dbReference>
<evidence type="ECO:0000256" key="1">
    <source>
        <dbReference type="ARBA" id="ARBA00010876"/>
    </source>
</evidence>
<dbReference type="GO" id="GO:0009982">
    <property type="term" value="F:pseudouridine synthase activity"/>
    <property type="evidence" value="ECO:0007669"/>
    <property type="project" value="InterPro"/>
</dbReference>
<dbReference type="InterPro" id="IPR006145">
    <property type="entry name" value="PsdUridine_synth_RsuA/RluA"/>
</dbReference>
<dbReference type="PANTHER" id="PTHR21600:SF44">
    <property type="entry name" value="RIBOSOMAL LARGE SUBUNIT PSEUDOURIDINE SYNTHASE D"/>
    <property type="match status" value="1"/>
</dbReference>
<keyword evidence="7" id="KW-1185">Reference proteome</keyword>
<dbReference type="AlphaFoldDB" id="A9GNR7"/>
<dbReference type="GO" id="GO:0003723">
    <property type="term" value="F:RNA binding"/>
    <property type="evidence" value="ECO:0007669"/>
    <property type="project" value="UniProtKB-KW"/>
</dbReference>
<dbReference type="EMBL" id="AM746676">
    <property type="protein sequence ID" value="CAN96650.1"/>
    <property type="molecule type" value="Genomic_DNA"/>
</dbReference>
<dbReference type="GO" id="GO:0140098">
    <property type="term" value="F:catalytic activity, acting on RNA"/>
    <property type="evidence" value="ECO:0007669"/>
    <property type="project" value="UniProtKB-ARBA"/>
</dbReference>
<accession>A9GNR7</accession>
<dbReference type="eggNOG" id="COG0564">
    <property type="taxonomic scope" value="Bacteria"/>
</dbReference>
<feature type="region of interest" description="Disordered" evidence="4">
    <location>
        <begin position="1"/>
        <end position="49"/>
    </location>
</feature>
<dbReference type="PANTHER" id="PTHR21600">
    <property type="entry name" value="MITOCHONDRIAL RNA PSEUDOURIDINE SYNTHASE"/>
    <property type="match status" value="1"/>
</dbReference>
<name>A9GNR7_SORC5</name>
<dbReference type="InterPro" id="IPR036986">
    <property type="entry name" value="S4_RNA-bd_sf"/>
</dbReference>
<dbReference type="BioCyc" id="SCEL448385:SCE_RS33235-MONOMER"/>
<organism evidence="6 7">
    <name type="scientific">Sorangium cellulosum (strain So ce56)</name>
    <name type="common">Polyangium cellulosum (strain So ce56)</name>
    <dbReference type="NCBI Taxonomy" id="448385"/>
    <lineage>
        <taxon>Bacteria</taxon>
        <taxon>Pseudomonadati</taxon>
        <taxon>Myxococcota</taxon>
        <taxon>Polyangia</taxon>
        <taxon>Polyangiales</taxon>
        <taxon>Polyangiaceae</taxon>
        <taxon>Sorangium</taxon>
    </lineage>
</organism>
<sequence>MARDPPCRRRSPQRGPLVEPVRPAHAGSDRRERGREPASARARPRVAGGDSVGAMKITITELDAGTRLDKLLVQLLPGLGRAGAKRLFSEGRVRVLGVGKSGAGRRASKGDVAAAGEVLEVDVEPTEASGAATPDPSAPLDVVLERDDLVVVNKPAGVPTAPLHPGERGTVANALVARYPEMAGIGFSPREPGLCHRLDTDTSGLVLAARTAAAFAALGAGLKEGRLDKRYLLICQIGDLPEMGSIEVPLAPHPKDKKRVYPCIHPRDVARYAPRPAATMYKRVRQVGLWELVEARAPRALRHQIRAHFASVGHPLAGDVLYGGPAVEGLSRHALHAHYIGWGGSDAVPAFVVTSSLPADMAALVGEA</sequence>
<evidence type="ECO:0000313" key="7">
    <source>
        <dbReference type="Proteomes" id="UP000002139"/>
    </source>
</evidence>
<protein>
    <recommendedName>
        <fullName evidence="5">Pseudouridine synthase RsuA/RluA-like domain-containing protein</fullName>
    </recommendedName>
</protein>
<dbReference type="SUPFAM" id="SSF55120">
    <property type="entry name" value="Pseudouridine synthase"/>
    <property type="match status" value="1"/>
</dbReference>
<dbReference type="Pfam" id="PF00849">
    <property type="entry name" value="PseudoU_synth_2"/>
    <property type="match status" value="1"/>
</dbReference>
<evidence type="ECO:0000256" key="2">
    <source>
        <dbReference type="ARBA" id="ARBA00023235"/>
    </source>
</evidence>
<dbReference type="PROSITE" id="PS01129">
    <property type="entry name" value="PSI_RLU"/>
    <property type="match status" value="1"/>
</dbReference>
<dbReference type="STRING" id="448385.sce6481"/>
<dbReference type="KEGG" id="scl:sce6481"/>